<feature type="region of interest" description="Disordered" evidence="1">
    <location>
        <begin position="484"/>
        <end position="507"/>
    </location>
</feature>
<feature type="domain" description="Helicase C-terminal" evidence="3">
    <location>
        <begin position="1483"/>
        <end position="1570"/>
    </location>
</feature>
<dbReference type="PRINTS" id="PR00507">
    <property type="entry name" value="N12N6MTFRASE"/>
</dbReference>
<dbReference type="EMBL" id="JBHSGN010000143">
    <property type="protein sequence ID" value="MFC4676522.1"/>
    <property type="molecule type" value="Genomic_DNA"/>
</dbReference>
<proteinExistence type="predicted"/>
<keyword evidence="5" id="KW-1185">Reference proteome</keyword>
<name>A0ABV9L2M6_9BACT</name>
<dbReference type="PANTHER" id="PTHR41313">
    <property type="entry name" value="ADENINE-SPECIFIC METHYLTRANSFERASE"/>
    <property type="match status" value="1"/>
</dbReference>
<evidence type="ECO:0000313" key="4">
    <source>
        <dbReference type="EMBL" id="MFC4676522.1"/>
    </source>
</evidence>
<dbReference type="PANTHER" id="PTHR41313:SF1">
    <property type="entry name" value="DNA METHYLASE ADENINE-SPECIFIC DOMAIN-CONTAINING PROTEIN"/>
    <property type="match status" value="1"/>
</dbReference>
<comment type="caution">
    <text evidence="4">The sequence shown here is derived from an EMBL/GenBank/DDBJ whole genome shotgun (WGS) entry which is preliminary data.</text>
</comment>
<sequence length="1921" mass="216829">MAFNKKARLRDNIEAIRLAFSLEKEGRQATPAEREILETYCGFGGIKAVLNPADKPEDVQHWTKTDSELFPLVTQLHDILRMGAGNAPQYNRYVSSLKNSVLSAFYTPPKVVDALAAALKESGVEPVRLLDPSAGTGIFSESVRLLNPGCEATQFEKDMLTGKILSHLNPAEKVRVEGFENIEARYNGYFDVAASNIPFGDVRVFDPAYSNAKDDAHRQASGTVHNYFFMKGVDCVREGGLIAFITSQGVLNSEANRPVREWLMERCEPVSAVRFPNNLFTEHAGTEVGSDLVILQKKTGVKELSQRQQDFIDSRKLSNGIPVNNLFQNFDRVIHDNVKVGTDPYGKPAMEFLHSGGVGGIAAALRGMLREDFSRHLDMELYQKHAPQVEQSAAQSRGYRPTAQDWREMGEMVEANKEKDRELFMEATPEDFSERKSTAQLDWEENRLGFDDVLSDDDFSPVRELKPQEQPYMPPGTQTSLQFDFSDPVPPPAQTKEPTAEAKAVEPAYNIQNQPLISLYDLFGLSAEERTQIKPKNSRSRRRMEIPQPKAKQKRKSSKKEDDRAPLDWREELMLEAGKKRKEAERQAKETKTDTKPVYPVADARKEEQSQNLKRETEREERMKPVPFAVPEQGLPKHYREGSLVTNADNRIGYLRDLNGFNPMFHPLELSAQQGKRASLYIEIRDTYHHLYLNEAGQLKENPALRQMLNRLYDDFTEKFGNLNDPKNLDLIKMDAGGREILSLERYREGKAVKADIFERPVAFNSREITHADNARDALAASLNKHGKVDLEYMASLTGSPEESLLSELKSRVYFNPLVGGYEVADKFIAGNVISKADEVQKFIDSHPGHEAAKESLAALQEAAPKPIDFDDLDFNFGERWIPTGIYAAYASYLFETDVKITYASSRDEFSLNARSRNANITEKYGVRSENRLFDGVALMRHAMHDTTPDITRTIKDGDKEVKVPDGQAIQLANSKIDEIRNGFSDWLRQQSPEFKDRLANLYNRTFNCFARPEYDGSHQTFPGLDLKALGIDDLYKSQKDAVWMLKTNGGGICDHEVGAGKTLIMCCGAMEMKRLGLAGKPMIIALKANVHEIAQTFCTAYPDAKVLYPGKEDFTPAKRTRIFNEMKNNNWDAVIMTHEQFGMIPQSPEIQRDILQKELDSVEENLEVLRNKGGEVSNFMRRGVEKRKTNLEARLKGITHQIANRKDDAVDFRLMGIDHLFVDESHKFKNLTFTTRHDRVAGLGNSDGSQRALNMLFAVRTIQDRTGKDLGATFLSGTTISNSLTELYLLFKYLRPKELERQGINTFDAWAAIFAKKTKDYEFSVTNQIVQKERFRYFIKVPELASFYSEITDFRTAKDIGIDRPEKNEILHNIPPTPDQQDFIQKLMTFAKTGDATILGRPPLSESEEKAKMLIATDYARKMSLDMRLIDPQKYGDHIDNKASHCAAVIAGYYKTYTPQKGTQFVFSDLGTYKPDIWNPYSEIKNKLVTQYGIPASEIRFIQEAGTEKSRKAMIRDMNEGKIRVLFGSTEMLGTGVNAQKRCVAVHHLDAPWRPSDLEQRDGRAIRKGNEVAKLHADNKVDVVIYAVEKSLDAYKFGLLHNKQLFINQLKNNNMGSRTIDEGSMDEKSGMNFSEYVAILSGNTELLEKARLEKKITSLEGERRAFTQGKSSTRWKLEGIMQTVETNKGFIARISKDVEAFNARVQVAPDGTRLNPVKLDGFAATDPVSVGKKLNEIADKARTHGLSEPIGSLYGFTLLVKSETTVKDGFDLVQNRFFIKGEGEILYNYNHGHLAADPKTAAANFRNALDTMPTLLEKYRTDNEKLMKDVPTLKAVVESLWKKEDELKGLKAEMVVMERKIEASLKPIEQSVGIMAGIPKEENKFAPMPDNLQTIKAIMGDRLVVARPAVGILERKGFKI</sequence>
<dbReference type="InterPro" id="IPR052933">
    <property type="entry name" value="DNA_Protect_Modify"/>
</dbReference>
<dbReference type="Gene3D" id="3.40.50.300">
    <property type="entry name" value="P-loop containing nucleotide triphosphate hydrolases"/>
    <property type="match status" value="2"/>
</dbReference>
<dbReference type="Gene3D" id="3.40.50.150">
    <property type="entry name" value="Vaccinia Virus protein VP39"/>
    <property type="match status" value="1"/>
</dbReference>
<dbReference type="Pfam" id="PF00271">
    <property type="entry name" value="Helicase_C"/>
    <property type="match status" value="1"/>
</dbReference>
<dbReference type="InterPro" id="IPR001650">
    <property type="entry name" value="Helicase_C-like"/>
</dbReference>
<dbReference type="InterPro" id="IPR027417">
    <property type="entry name" value="P-loop_NTPase"/>
</dbReference>
<evidence type="ECO:0000313" key="5">
    <source>
        <dbReference type="Proteomes" id="UP001596023"/>
    </source>
</evidence>
<keyword evidence="4" id="KW-0547">Nucleotide-binding</keyword>
<protein>
    <submittedName>
        <fullName evidence="4">Helicase-related protein</fullName>
    </submittedName>
</protein>
<dbReference type="Proteomes" id="UP001596023">
    <property type="component" value="Unassembled WGS sequence"/>
</dbReference>
<dbReference type="SMART" id="SM00487">
    <property type="entry name" value="DEXDc"/>
    <property type="match status" value="1"/>
</dbReference>
<dbReference type="GO" id="GO:0004386">
    <property type="term" value="F:helicase activity"/>
    <property type="evidence" value="ECO:0007669"/>
    <property type="project" value="UniProtKB-KW"/>
</dbReference>
<reference evidence="5" key="1">
    <citation type="journal article" date="2019" name="Int. J. Syst. Evol. Microbiol.">
        <title>The Global Catalogue of Microorganisms (GCM) 10K type strain sequencing project: providing services to taxonomists for standard genome sequencing and annotation.</title>
        <authorList>
            <consortium name="The Broad Institute Genomics Platform"/>
            <consortium name="The Broad Institute Genome Sequencing Center for Infectious Disease"/>
            <person name="Wu L."/>
            <person name="Ma J."/>
        </authorList>
    </citation>
    <scope>NUCLEOTIDE SEQUENCE [LARGE SCALE GENOMIC DNA]</scope>
    <source>
        <strain evidence="5">CCUG 66188</strain>
    </source>
</reference>
<evidence type="ECO:0000259" key="3">
    <source>
        <dbReference type="SMART" id="SM00490"/>
    </source>
</evidence>
<keyword evidence="4" id="KW-0347">Helicase</keyword>
<dbReference type="SUPFAM" id="SSF53335">
    <property type="entry name" value="S-adenosyl-L-methionine-dependent methyltransferases"/>
    <property type="match status" value="1"/>
</dbReference>
<feature type="domain" description="Helicase ATP-binding" evidence="2">
    <location>
        <begin position="1031"/>
        <end position="1306"/>
    </location>
</feature>
<gene>
    <name evidence="4" type="ORF">ACFO6W_22835</name>
</gene>
<dbReference type="InterPro" id="IPR029063">
    <property type="entry name" value="SAM-dependent_MTases_sf"/>
</dbReference>
<accession>A0ABV9L2M6</accession>
<evidence type="ECO:0000256" key="1">
    <source>
        <dbReference type="SAM" id="MobiDB-lite"/>
    </source>
</evidence>
<dbReference type="SMART" id="SM00490">
    <property type="entry name" value="HELICc"/>
    <property type="match status" value="1"/>
</dbReference>
<feature type="compositionally biased region" description="Basic and acidic residues" evidence="1">
    <location>
        <begin position="603"/>
        <end position="622"/>
    </location>
</feature>
<feature type="compositionally biased region" description="Basic and acidic residues" evidence="1">
    <location>
        <begin position="582"/>
        <end position="595"/>
    </location>
</feature>
<feature type="compositionally biased region" description="Basic and acidic residues" evidence="1">
    <location>
        <begin position="559"/>
        <end position="573"/>
    </location>
</feature>
<dbReference type="InterPro" id="IPR014001">
    <property type="entry name" value="Helicase_ATP-bd"/>
</dbReference>
<organism evidence="4 5">
    <name type="scientific">Dysgonomonas termitidis</name>
    <dbReference type="NCBI Taxonomy" id="1516126"/>
    <lineage>
        <taxon>Bacteria</taxon>
        <taxon>Pseudomonadati</taxon>
        <taxon>Bacteroidota</taxon>
        <taxon>Bacteroidia</taxon>
        <taxon>Bacteroidales</taxon>
        <taxon>Dysgonomonadaceae</taxon>
        <taxon>Dysgonomonas</taxon>
    </lineage>
</organism>
<keyword evidence="4" id="KW-0067">ATP-binding</keyword>
<keyword evidence="4" id="KW-0378">Hydrolase</keyword>
<evidence type="ECO:0000259" key="2">
    <source>
        <dbReference type="SMART" id="SM00487"/>
    </source>
</evidence>
<feature type="region of interest" description="Disordered" evidence="1">
    <location>
        <begin position="531"/>
        <end position="622"/>
    </location>
</feature>
<dbReference type="SUPFAM" id="SSF52540">
    <property type="entry name" value="P-loop containing nucleoside triphosphate hydrolases"/>
    <property type="match status" value="2"/>
</dbReference>
<dbReference type="RefSeq" id="WP_380000849.1">
    <property type="nucleotide sequence ID" value="NZ_JBHSGN010000143.1"/>
</dbReference>